<gene>
    <name evidence="1" type="ORF">JRG66_04395</name>
</gene>
<evidence type="ECO:0000313" key="1">
    <source>
        <dbReference type="EMBL" id="UZH56112.1"/>
    </source>
</evidence>
<dbReference type="RefSeq" id="WP_265164548.1">
    <property type="nucleotide sequence ID" value="NZ_CP069620.1"/>
</dbReference>
<keyword evidence="2" id="KW-1185">Reference proteome</keyword>
<name>A0ABY6NT85_9FLAO</name>
<protein>
    <submittedName>
        <fullName evidence="1">Uncharacterized protein</fullName>
    </submittedName>
</protein>
<dbReference type="EMBL" id="CP069620">
    <property type="protein sequence ID" value="UZH56112.1"/>
    <property type="molecule type" value="Genomic_DNA"/>
</dbReference>
<dbReference type="Proteomes" id="UP001163981">
    <property type="component" value="Chromosome"/>
</dbReference>
<reference evidence="1" key="1">
    <citation type="submission" date="2021-02" db="EMBL/GenBank/DDBJ databases">
        <title>Salinimicrobium sp. nov. isolated from seawater in Tongyeong, Republic of Korea.</title>
        <authorList>
            <person name="Lee S.-J."/>
        </authorList>
    </citation>
    <scope>NUCLEOTIDE SEQUENCE</scope>
    <source>
        <strain evidence="1">HN-2-9-2</strain>
    </source>
</reference>
<organism evidence="1 2">
    <name type="scientific">Salinimicrobium tongyeongense</name>
    <dbReference type="NCBI Taxonomy" id="2809707"/>
    <lineage>
        <taxon>Bacteria</taxon>
        <taxon>Pseudomonadati</taxon>
        <taxon>Bacteroidota</taxon>
        <taxon>Flavobacteriia</taxon>
        <taxon>Flavobacteriales</taxon>
        <taxon>Flavobacteriaceae</taxon>
        <taxon>Salinimicrobium</taxon>
    </lineage>
</organism>
<accession>A0ABY6NT85</accession>
<sequence>MDTLIINTKKSGNAELILELVKRLGEEGKILSKEEQEDFLLGQIMDTEITGRDVSKTSILKKLRE</sequence>
<proteinExistence type="predicted"/>
<evidence type="ECO:0000313" key="2">
    <source>
        <dbReference type="Proteomes" id="UP001163981"/>
    </source>
</evidence>